<accession>A0A6A6GM18</accession>
<dbReference type="SUPFAM" id="SSF57850">
    <property type="entry name" value="RING/U-box"/>
    <property type="match status" value="1"/>
</dbReference>
<dbReference type="GO" id="GO:0051087">
    <property type="term" value="F:protein-folding chaperone binding"/>
    <property type="evidence" value="ECO:0007669"/>
    <property type="project" value="TreeGrafter"/>
</dbReference>
<evidence type="ECO:0000256" key="2">
    <source>
        <dbReference type="ARBA" id="ARBA00022679"/>
    </source>
</evidence>
<evidence type="ECO:0000256" key="5">
    <source>
        <dbReference type="ARBA" id="ARBA00023110"/>
    </source>
</evidence>
<keyword evidence="5" id="KW-0413">Isomerase</keyword>
<dbReference type="GO" id="GO:0003755">
    <property type="term" value="F:peptidyl-prolyl cis-trans isomerase activity"/>
    <property type="evidence" value="ECO:0007669"/>
    <property type="project" value="UniProtKB-KW"/>
</dbReference>
<evidence type="ECO:0000313" key="8">
    <source>
        <dbReference type="Proteomes" id="UP000799538"/>
    </source>
</evidence>
<dbReference type="PROSITE" id="PS51698">
    <property type="entry name" value="U_BOX"/>
    <property type="match status" value="1"/>
</dbReference>
<evidence type="ECO:0000256" key="3">
    <source>
        <dbReference type="ARBA" id="ARBA00022737"/>
    </source>
</evidence>
<dbReference type="SUPFAM" id="SSF48452">
    <property type="entry name" value="TPR-like"/>
    <property type="match status" value="1"/>
</dbReference>
<feature type="domain" description="U-box" evidence="6">
    <location>
        <begin position="216"/>
        <end position="289"/>
    </location>
</feature>
<sequence length="293" mass="33709">MAHLAEQFKEKGNNLFKAGDFVGAEEQYTYAIQKYSQNPIIFTNRAFARIKLQRWDGVVDDCLKSIEITKHGQNFKAYFYLAQAQLALHHPHEALSSALTAYDQAMYPKSQSTQTNAASMSAIVALVIRCRKSKFEARQREMQKRRGDLLAELEDAVESKKRTELANIERRLNVAELGPVAAEEERKEVEDQAQRKVDELKSIFAVADPENHAKREVPDWAIDTINFELMHDPVVTKNGHSYERSTLQEHLKRSPTDPLTRDPLTINDLRPNIALRKALDEFWERAESWAIDW</sequence>
<organism evidence="7 8">
    <name type="scientific">Elsinoe ampelina</name>
    <dbReference type="NCBI Taxonomy" id="302913"/>
    <lineage>
        <taxon>Eukaryota</taxon>
        <taxon>Fungi</taxon>
        <taxon>Dikarya</taxon>
        <taxon>Ascomycota</taxon>
        <taxon>Pezizomycotina</taxon>
        <taxon>Dothideomycetes</taxon>
        <taxon>Dothideomycetidae</taxon>
        <taxon>Myriangiales</taxon>
        <taxon>Elsinoaceae</taxon>
        <taxon>Elsinoe</taxon>
    </lineage>
</organism>
<dbReference type="GO" id="GO:0000209">
    <property type="term" value="P:protein polyubiquitination"/>
    <property type="evidence" value="ECO:0007669"/>
    <property type="project" value="TreeGrafter"/>
</dbReference>
<dbReference type="AlphaFoldDB" id="A0A6A6GM18"/>
<dbReference type="EMBL" id="ML992502">
    <property type="protein sequence ID" value="KAF2226814.1"/>
    <property type="molecule type" value="Genomic_DNA"/>
</dbReference>
<evidence type="ECO:0000256" key="4">
    <source>
        <dbReference type="ARBA" id="ARBA00022786"/>
    </source>
</evidence>
<comment type="catalytic activity">
    <reaction evidence="1">
        <text>S-ubiquitinyl-[E2 ubiquitin-conjugating enzyme]-L-cysteine + [acceptor protein]-L-lysine = [E2 ubiquitin-conjugating enzyme]-L-cysteine + N(6)-ubiquitinyl-[acceptor protein]-L-lysine.</text>
        <dbReference type="EC" id="2.3.2.27"/>
    </reaction>
</comment>
<keyword evidence="4" id="KW-0833">Ubl conjugation pathway</keyword>
<keyword evidence="8" id="KW-1185">Reference proteome</keyword>
<reference evidence="8" key="1">
    <citation type="journal article" date="2020" name="Stud. Mycol.">
        <title>101 Dothideomycetes genomes: A test case for predicting lifestyles and emergence of pathogens.</title>
        <authorList>
            <person name="Haridas S."/>
            <person name="Albert R."/>
            <person name="Binder M."/>
            <person name="Bloem J."/>
            <person name="LaButti K."/>
            <person name="Salamov A."/>
            <person name="Andreopoulos B."/>
            <person name="Baker S."/>
            <person name="Barry K."/>
            <person name="Bills G."/>
            <person name="Bluhm B."/>
            <person name="Cannon C."/>
            <person name="Castanera R."/>
            <person name="Culley D."/>
            <person name="Daum C."/>
            <person name="Ezra D."/>
            <person name="Gonzalez J."/>
            <person name="Henrissat B."/>
            <person name="Kuo A."/>
            <person name="Liang C."/>
            <person name="Lipzen A."/>
            <person name="Lutzoni F."/>
            <person name="Magnuson J."/>
            <person name="Mondo S."/>
            <person name="Nolan M."/>
            <person name="Ohm R."/>
            <person name="Pangilinan J."/>
            <person name="Park H.-J."/>
            <person name="Ramirez L."/>
            <person name="Alfaro M."/>
            <person name="Sun H."/>
            <person name="Tritt A."/>
            <person name="Yoshinaga Y."/>
            <person name="Zwiers L.-H."/>
            <person name="Turgeon B."/>
            <person name="Goodwin S."/>
            <person name="Spatafora J."/>
            <person name="Crous P."/>
            <person name="Grigoriev I."/>
        </authorList>
    </citation>
    <scope>NUCLEOTIDE SEQUENCE [LARGE SCALE GENOMIC DNA]</scope>
    <source>
        <strain evidence="8">CECT 20119</strain>
    </source>
</reference>
<dbReference type="GO" id="GO:0043161">
    <property type="term" value="P:proteasome-mediated ubiquitin-dependent protein catabolic process"/>
    <property type="evidence" value="ECO:0007669"/>
    <property type="project" value="TreeGrafter"/>
</dbReference>
<evidence type="ECO:0000259" key="6">
    <source>
        <dbReference type="PROSITE" id="PS51698"/>
    </source>
</evidence>
<dbReference type="Pfam" id="PF04564">
    <property type="entry name" value="U-box"/>
    <property type="match status" value="1"/>
</dbReference>
<dbReference type="GO" id="GO:0006515">
    <property type="term" value="P:protein quality control for misfolded or incompletely synthesized proteins"/>
    <property type="evidence" value="ECO:0007669"/>
    <property type="project" value="TreeGrafter"/>
</dbReference>
<name>A0A6A6GM18_9PEZI</name>
<gene>
    <name evidence="7" type="ORF">BDZ85DRAFT_256803</name>
</gene>
<keyword evidence="5" id="KW-0697">Rotamase</keyword>
<proteinExistence type="predicted"/>
<dbReference type="GO" id="GO:0045862">
    <property type="term" value="P:positive regulation of proteolysis"/>
    <property type="evidence" value="ECO:0007669"/>
    <property type="project" value="TreeGrafter"/>
</dbReference>
<protein>
    <recommendedName>
        <fullName evidence="6">U-box domain-containing protein</fullName>
    </recommendedName>
</protein>
<dbReference type="GO" id="GO:0005737">
    <property type="term" value="C:cytoplasm"/>
    <property type="evidence" value="ECO:0007669"/>
    <property type="project" value="TreeGrafter"/>
</dbReference>
<dbReference type="GO" id="GO:0071218">
    <property type="term" value="P:cellular response to misfolded protein"/>
    <property type="evidence" value="ECO:0007669"/>
    <property type="project" value="TreeGrafter"/>
</dbReference>
<evidence type="ECO:0000313" key="7">
    <source>
        <dbReference type="EMBL" id="KAF2226814.1"/>
    </source>
</evidence>
<dbReference type="PANTHER" id="PTHR46803:SF2">
    <property type="entry name" value="E3 UBIQUITIN-PROTEIN LIGASE CHIP"/>
    <property type="match status" value="1"/>
</dbReference>
<dbReference type="Gene3D" id="3.30.40.10">
    <property type="entry name" value="Zinc/RING finger domain, C3HC4 (zinc finger)"/>
    <property type="match status" value="1"/>
</dbReference>
<evidence type="ECO:0000256" key="1">
    <source>
        <dbReference type="ARBA" id="ARBA00000900"/>
    </source>
</evidence>
<dbReference type="InterPro" id="IPR013083">
    <property type="entry name" value="Znf_RING/FYVE/PHD"/>
</dbReference>
<dbReference type="Gene3D" id="1.25.40.10">
    <property type="entry name" value="Tetratricopeptide repeat domain"/>
    <property type="match status" value="1"/>
</dbReference>
<dbReference type="GO" id="GO:0061630">
    <property type="term" value="F:ubiquitin protein ligase activity"/>
    <property type="evidence" value="ECO:0007669"/>
    <property type="project" value="UniProtKB-EC"/>
</dbReference>
<dbReference type="OrthoDB" id="629492at2759"/>
<dbReference type="SMART" id="SM00504">
    <property type="entry name" value="Ubox"/>
    <property type="match status" value="1"/>
</dbReference>
<dbReference type="PANTHER" id="PTHR46803">
    <property type="entry name" value="E3 UBIQUITIN-PROTEIN LIGASE CHIP"/>
    <property type="match status" value="1"/>
</dbReference>
<keyword evidence="3" id="KW-0677">Repeat</keyword>
<dbReference type="InterPro" id="IPR003613">
    <property type="entry name" value="Ubox_domain"/>
</dbReference>
<dbReference type="InterPro" id="IPR011990">
    <property type="entry name" value="TPR-like_helical_dom_sf"/>
</dbReference>
<dbReference type="Proteomes" id="UP000799538">
    <property type="component" value="Unassembled WGS sequence"/>
</dbReference>
<keyword evidence="2" id="KW-0808">Transferase</keyword>